<gene>
    <name evidence="1" type="ORF">O9H85_31625</name>
</gene>
<reference evidence="1 2" key="1">
    <citation type="submission" date="2022-12" db="EMBL/GenBank/DDBJ databases">
        <title>Draft genome sequence of Paenibacillus sp. dW9.</title>
        <authorList>
            <person name="Choi E.-W."/>
            <person name="Kim D.-U."/>
        </authorList>
    </citation>
    <scope>NUCLEOTIDE SEQUENCE [LARGE SCALE GENOMIC DNA]</scope>
    <source>
        <strain evidence="2">dW9</strain>
    </source>
</reference>
<proteinExistence type="predicted"/>
<dbReference type="Proteomes" id="UP001527882">
    <property type="component" value="Unassembled WGS sequence"/>
</dbReference>
<name>A0ABT4QIY1_9BACL</name>
<comment type="caution">
    <text evidence="1">The sequence shown here is derived from an EMBL/GenBank/DDBJ whole genome shotgun (WGS) entry which is preliminary data.</text>
</comment>
<organism evidence="1 2">
    <name type="scientific">Paenibacillus gyeongsangnamensis</name>
    <dbReference type="NCBI Taxonomy" id="3388067"/>
    <lineage>
        <taxon>Bacteria</taxon>
        <taxon>Bacillati</taxon>
        <taxon>Bacillota</taxon>
        <taxon>Bacilli</taxon>
        <taxon>Bacillales</taxon>
        <taxon>Paenibacillaceae</taxon>
        <taxon>Paenibacillus</taxon>
    </lineage>
</organism>
<accession>A0ABT4QIY1</accession>
<sequence>MKTGYELITDKDFEEAKKIGYLIRAYQGSITIYPPGKITGFSDIHISIDDKRLFRLANHFQIVDSPKSSKK</sequence>
<protein>
    <submittedName>
        <fullName evidence="1">Uncharacterized protein</fullName>
    </submittedName>
</protein>
<evidence type="ECO:0000313" key="2">
    <source>
        <dbReference type="Proteomes" id="UP001527882"/>
    </source>
</evidence>
<dbReference type="RefSeq" id="WP_269885369.1">
    <property type="nucleotide sequence ID" value="NZ_JAQAGZ010000027.1"/>
</dbReference>
<keyword evidence="2" id="KW-1185">Reference proteome</keyword>
<dbReference type="EMBL" id="JAQAGZ010000027">
    <property type="protein sequence ID" value="MCZ8516836.1"/>
    <property type="molecule type" value="Genomic_DNA"/>
</dbReference>
<evidence type="ECO:0000313" key="1">
    <source>
        <dbReference type="EMBL" id="MCZ8516836.1"/>
    </source>
</evidence>